<dbReference type="PROSITE" id="PS50157">
    <property type="entry name" value="ZINC_FINGER_C2H2_2"/>
    <property type="match status" value="1"/>
</dbReference>
<keyword evidence="2" id="KW-0677">Repeat</keyword>
<dbReference type="Gene3D" id="3.30.160.60">
    <property type="entry name" value="Classic Zinc Finger"/>
    <property type="match status" value="1"/>
</dbReference>
<dbReference type="PROSITE" id="PS00028">
    <property type="entry name" value="ZINC_FINGER_C2H2_1"/>
    <property type="match status" value="2"/>
</dbReference>
<dbReference type="EnsemblMetazoa" id="XM_008185192.1">
    <property type="protein sequence ID" value="XP_008183414.1"/>
    <property type="gene ID" value="LOC103309545"/>
</dbReference>
<evidence type="ECO:0000259" key="7">
    <source>
        <dbReference type="PROSITE" id="PS50157"/>
    </source>
</evidence>
<sequence length="324" mass="38087">MPPKNFRCICQGICKIKLPYNKHRLNHNGEKLHHCRVCDRKFNYKANSQTHLTDKKVRTFTCSLCDETIVGQKNYYIHYMDAHTKKSIRKPQTNQSSASNSDEDKAEEEERLKYAVQEEIESSRQDTLNMFQKRKQQPTDYNTEEYKKLLKTLISEKNSTGQFNEAKCMGPLFWKNSLFKAGLIEEAIHPVQFQGRLKPIECTSCGKFFARLPKSNEVNMLPSKLPCSKCFNMKNDSGLLQHQFEKHRELPPFICKECLWESETWYKYIQHMKKHIKYEAKCSECVYSDMMNKPANIIFLCHVCEMSFGSDDELRVHAEIHLEN</sequence>
<evidence type="ECO:0000313" key="9">
    <source>
        <dbReference type="Proteomes" id="UP000007819"/>
    </source>
</evidence>
<dbReference type="GeneID" id="103309545"/>
<evidence type="ECO:0000256" key="6">
    <source>
        <dbReference type="SAM" id="MobiDB-lite"/>
    </source>
</evidence>
<dbReference type="SUPFAM" id="SSF57667">
    <property type="entry name" value="beta-beta-alpha zinc fingers"/>
    <property type="match status" value="1"/>
</dbReference>
<reference evidence="9" key="1">
    <citation type="submission" date="2010-06" db="EMBL/GenBank/DDBJ databases">
        <authorList>
            <person name="Jiang H."/>
            <person name="Abraham K."/>
            <person name="Ali S."/>
            <person name="Alsbrooks S.L."/>
            <person name="Anim B.N."/>
            <person name="Anosike U.S."/>
            <person name="Attaway T."/>
            <person name="Bandaranaike D.P."/>
            <person name="Battles P.K."/>
            <person name="Bell S.N."/>
            <person name="Bell A.V."/>
            <person name="Beltran B."/>
            <person name="Bickham C."/>
            <person name="Bustamante Y."/>
            <person name="Caleb T."/>
            <person name="Canada A."/>
            <person name="Cardenas V."/>
            <person name="Carter K."/>
            <person name="Chacko J."/>
            <person name="Chandrabose M.N."/>
            <person name="Chavez D."/>
            <person name="Chavez A."/>
            <person name="Chen L."/>
            <person name="Chu H.-S."/>
            <person name="Claassen K.J."/>
            <person name="Cockrell R."/>
            <person name="Collins M."/>
            <person name="Cooper J.A."/>
            <person name="Cree A."/>
            <person name="Curry S.M."/>
            <person name="Da Y."/>
            <person name="Dao M.D."/>
            <person name="Das B."/>
            <person name="Davila M.-L."/>
            <person name="Davy-Carroll L."/>
            <person name="Denson S."/>
            <person name="Dinh H."/>
            <person name="Ebong V.E."/>
            <person name="Edwards J.R."/>
            <person name="Egan A."/>
            <person name="El-Daye J."/>
            <person name="Escobedo L."/>
            <person name="Fernandez S."/>
            <person name="Fernando P.R."/>
            <person name="Flagg N."/>
            <person name="Forbes L.D."/>
            <person name="Fowler R.G."/>
            <person name="Fu Q."/>
            <person name="Gabisi R.A."/>
            <person name="Ganer J."/>
            <person name="Garbino Pronczuk A."/>
            <person name="Garcia R.M."/>
            <person name="Garner T."/>
            <person name="Garrett T.E."/>
            <person name="Gonzalez D.A."/>
            <person name="Hamid H."/>
            <person name="Hawkins E.S."/>
            <person name="Hirani K."/>
            <person name="Hogues M.E."/>
            <person name="Hollins B."/>
            <person name="Hsiao C.-H."/>
            <person name="Jabil R."/>
            <person name="James M.L."/>
            <person name="Jhangiani S.N."/>
            <person name="Johnson B."/>
            <person name="Johnson Q."/>
            <person name="Joshi V."/>
            <person name="Kalu J.B."/>
            <person name="Kam C."/>
            <person name="Kashfia A."/>
            <person name="Keebler J."/>
            <person name="Kisamo H."/>
            <person name="Kovar C.L."/>
            <person name="Lago L.A."/>
            <person name="Lai C.-Y."/>
            <person name="Laidlaw J."/>
            <person name="Lara F."/>
            <person name="Le T.-K."/>
            <person name="Lee S.L."/>
            <person name="Legall F.H."/>
            <person name="Lemon S.J."/>
            <person name="Lewis L.R."/>
            <person name="Li B."/>
            <person name="Liu Y."/>
            <person name="Liu Y.-S."/>
            <person name="Lopez J."/>
            <person name="Lozado R.J."/>
            <person name="Lu J."/>
            <person name="Madu R.C."/>
            <person name="Maheshwari M."/>
            <person name="Maheshwari R."/>
            <person name="Malloy K."/>
            <person name="Martinez E."/>
            <person name="Mathew T."/>
            <person name="Mercado I.C."/>
            <person name="Mercado C."/>
            <person name="Meyer B."/>
            <person name="Montgomery K."/>
            <person name="Morgan M.B."/>
            <person name="Munidasa M."/>
            <person name="Nazareth L.V."/>
            <person name="Nelson J."/>
            <person name="Ng B.M."/>
            <person name="Nguyen N.B."/>
            <person name="Nguyen P.Q."/>
            <person name="Nguyen T."/>
            <person name="Obregon M."/>
            <person name="Okwuonu G.O."/>
            <person name="Onwere C.G."/>
            <person name="Orozco G."/>
            <person name="Parra A."/>
            <person name="Patel S."/>
            <person name="Patil S."/>
            <person name="Perez A."/>
            <person name="Perez Y."/>
            <person name="Pham C."/>
            <person name="Primus E.L."/>
            <person name="Pu L.-L."/>
            <person name="Puazo M."/>
            <person name="Qin X."/>
            <person name="Quiroz J.B."/>
            <person name="Reese J."/>
            <person name="Richards S."/>
            <person name="Rives C.M."/>
            <person name="Robberts R."/>
            <person name="Ruiz S.J."/>
            <person name="Ruiz M.J."/>
            <person name="Santibanez J."/>
            <person name="Schneider B.W."/>
            <person name="Sisson I."/>
            <person name="Smith M."/>
            <person name="Sodergren E."/>
            <person name="Song X.-Z."/>
            <person name="Song B.B."/>
            <person name="Summersgill H."/>
            <person name="Thelus R."/>
            <person name="Thornton R.D."/>
            <person name="Trejos Z.Y."/>
            <person name="Usmani K."/>
            <person name="Vattathil S."/>
            <person name="Villasana D."/>
            <person name="Walker D.L."/>
            <person name="Wang S."/>
            <person name="Wang K."/>
            <person name="White C.S."/>
            <person name="Williams A.C."/>
            <person name="Williamson J."/>
            <person name="Wilson K."/>
            <person name="Woghiren I.O."/>
            <person name="Woodworth J.R."/>
            <person name="Worley K.C."/>
            <person name="Wright R.A."/>
            <person name="Wu W."/>
            <person name="Young L."/>
            <person name="Zhang L."/>
            <person name="Zhang J."/>
            <person name="Zhu Y."/>
            <person name="Muzny D.M."/>
            <person name="Weinstock G."/>
            <person name="Gibbs R.A."/>
        </authorList>
    </citation>
    <scope>NUCLEOTIDE SEQUENCE [LARGE SCALE GENOMIC DNA]</scope>
    <source>
        <strain evidence="9">LSR1</strain>
    </source>
</reference>
<dbReference type="InterPro" id="IPR013087">
    <property type="entry name" value="Znf_C2H2_type"/>
</dbReference>
<evidence type="ECO:0000256" key="5">
    <source>
        <dbReference type="PROSITE-ProRule" id="PRU00042"/>
    </source>
</evidence>
<dbReference type="GO" id="GO:0008270">
    <property type="term" value="F:zinc ion binding"/>
    <property type="evidence" value="ECO:0007669"/>
    <property type="project" value="UniProtKB-KW"/>
</dbReference>
<dbReference type="PANTHER" id="PTHR24409:SF295">
    <property type="entry name" value="AZ2-RELATED"/>
    <property type="match status" value="1"/>
</dbReference>
<dbReference type="AlphaFoldDB" id="A0A8R2F8I8"/>
<dbReference type="Proteomes" id="UP000007819">
    <property type="component" value="Chromosome X"/>
</dbReference>
<keyword evidence="3 5" id="KW-0863">Zinc-finger</keyword>
<evidence type="ECO:0000256" key="2">
    <source>
        <dbReference type="ARBA" id="ARBA00022737"/>
    </source>
</evidence>
<dbReference type="InterPro" id="IPR036236">
    <property type="entry name" value="Znf_C2H2_sf"/>
</dbReference>
<dbReference type="GO" id="GO:0005634">
    <property type="term" value="C:nucleus"/>
    <property type="evidence" value="ECO:0007669"/>
    <property type="project" value="TreeGrafter"/>
</dbReference>
<feature type="compositionally biased region" description="Polar residues" evidence="6">
    <location>
        <begin position="90"/>
        <end position="100"/>
    </location>
</feature>
<name>A0A8R2F8I8_ACYPI</name>
<proteinExistence type="predicted"/>
<protein>
    <recommendedName>
        <fullName evidence="7">C2H2-type domain-containing protein</fullName>
    </recommendedName>
</protein>
<keyword evidence="9" id="KW-1185">Reference proteome</keyword>
<evidence type="ECO:0000256" key="4">
    <source>
        <dbReference type="ARBA" id="ARBA00022833"/>
    </source>
</evidence>
<evidence type="ECO:0000256" key="3">
    <source>
        <dbReference type="ARBA" id="ARBA00022771"/>
    </source>
</evidence>
<feature type="domain" description="C2H2-type" evidence="7">
    <location>
        <begin position="299"/>
        <end position="324"/>
    </location>
</feature>
<dbReference type="RefSeq" id="XP_008183414.1">
    <property type="nucleotide sequence ID" value="XM_008185192.1"/>
</dbReference>
<dbReference type="SMART" id="SM00355">
    <property type="entry name" value="ZnF_C2H2"/>
    <property type="match status" value="5"/>
</dbReference>
<feature type="region of interest" description="Disordered" evidence="6">
    <location>
        <begin position="86"/>
        <end position="110"/>
    </location>
</feature>
<evidence type="ECO:0000313" key="8">
    <source>
        <dbReference type="EnsemblMetazoa" id="XP_008183414.1"/>
    </source>
</evidence>
<keyword evidence="4" id="KW-0862">Zinc</keyword>
<dbReference type="KEGG" id="api:103309545"/>
<dbReference type="GO" id="GO:0000977">
    <property type="term" value="F:RNA polymerase II transcription regulatory region sequence-specific DNA binding"/>
    <property type="evidence" value="ECO:0007669"/>
    <property type="project" value="TreeGrafter"/>
</dbReference>
<reference evidence="8" key="2">
    <citation type="submission" date="2022-06" db="UniProtKB">
        <authorList>
            <consortium name="EnsemblMetazoa"/>
        </authorList>
    </citation>
    <scope>IDENTIFICATION</scope>
</reference>
<evidence type="ECO:0000256" key="1">
    <source>
        <dbReference type="ARBA" id="ARBA00022723"/>
    </source>
</evidence>
<dbReference type="GO" id="GO:0000981">
    <property type="term" value="F:DNA-binding transcription factor activity, RNA polymerase II-specific"/>
    <property type="evidence" value="ECO:0007669"/>
    <property type="project" value="TreeGrafter"/>
</dbReference>
<dbReference type="OrthoDB" id="6354171at2759"/>
<accession>A0A8R2F8I8</accession>
<dbReference type="PANTHER" id="PTHR24409">
    <property type="entry name" value="ZINC FINGER PROTEIN 142"/>
    <property type="match status" value="1"/>
</dbReference>
<organism evidence="8 9">
    <name type="scientific">Acyrthosiphon pisum</name>
    <name type="common">Pea aphid</name>
    <dbReference type="NCBI Taxonomy" id="7029"/>
    <lineage>
        <taxon>Eukaryota</taxon>
        <taxon>Metazoa</taxon>
        <taxon>Ecdysozoa</taxon>
        <taxon>Arthropoda</taxon>
        <taxon>Hexapoda</taxon>
        <taxon>Insecta</taxon>
        <taxon>Pterygota</taxon>
        <taxon>Neoptera</taxon>
        <taxon>Paraneoptera</taxon>
        <taxon>Hemiptera</taxon>
        <taxon>Sternorrhyncha</taxon>
        <taxon>Aphidomorpha</taxon>
        <taxon>Aphidoidea</taxon>
        <taxon>Aphididae</taxon>
        <taxon>Macrosiphini</taxon>
        <taxon>Acyrthosiphon</taxon>
    </lineage>
</organism>
<keyword evidence="1" id="KW-0479">Metal-binding</keyword>